<evidence type="ECO:0000256" key="1">
    <source>
        <dbReference type="SAM" id="MobiDB-lite"/>
    </source>
</evidence>
<evidence type="ECO:0000313" key="2">
    <source>
        <dbReference type="EMBL" id="KAJ7785836.1"/>
    </source>
</evidence>
<reference evidence="2" key="1">
    <citation type="submission" date="2023-03" db="EMBL/GenBank/DDBJ databases">
        <title>Massive genome expansion in bonnet fungi (Mycena s.s.) driven by repeated elements and novel gene families across ecological guilds.</title>
        <authorList>
            <consortium name="Lawrence Berkeley National Laboratory"/>
            <person name="Harder C.B."/>
            <person name="Miyauchi S."/>
            <person name="Viragh M."/>
            <person name="Kuo A."/>
            <person name="Thoen E."/>
            <person name="Andreopoulos B."/>
            <person name="Lu D."/>
            <person name="Skrede I."/>
            <person name="Drula E."/>
            <person name="Henrissat B."/>
            <person name="Morin E."/>
            <person name="Kohler A."/>
            <person name="Barry K."/>
            <person name="LaButti K."/>
            <person name="Morin E."/>
            <person name="Salamov A."/>
            <person name="Lipzen A."/>
            <person name="Mereny Z."/>
            <person name="Hegedus B."/>
            <person name="Baldrian P."/>
            <person name="Stursova M."/>
            <person name="Weitz H."/>
            <person name="Taylor A."/>
            <person name="Grigoriev I.V."/>
            <person name="Nagy L.G."/>
            <person name="Martin F."/>
            <person name="Kauserud H."/>
        </authorList>
    </citation>
    <scope>NUCLEOTIDE SEQUENCE</scope>
    <source>
        <strain evidence="2">CBHHK182m</strain>
    </source>
</reference>
<dbReference type="EMBL" id="JARKIB010000001">
    <property type="protein sequence ID" value="KAJ7785836.1"/>
    <property type="molecule type" value="Genomic_DNA"/>
</dbReference>
<evidence type="ECO:0000313" key="3">
    <source>
        <dbReference type="Proteomes" id="UP001215598"/>
    </source>
</evidence>
<organism evidence="2 3">
    <name type="scientific">Mycena metata</name>
    <dbReference type="NCBI Taxonomy" id="1033252"/>
    <lineage>
        <taxon>Eukaryota</taxon>
        <taxon>Fungi</taxon>
        <taxon>Dikarya</taxon>
        <taxon>Basidiomycota</taxon>
        <taxon>Agaricomycotina</taxon>
        <taxon>Agaricomycetes</taxon>
        <taxon>Agaricomycetidae</taxon>
        <taxon>Agaricales</taxon>
        <taxon>Marasmiineae</taxon>
        <taxon>Mycenaceae</taxon>
        <taxon>Mycena</taxon>
    </lineage>
</organism>
<comment type="caution">
    <text evidence="2">The sequence shown here is derived from an EMBL/GenBank/DDBJ whole genome shotgun (WGS) entry which is preliminary data.</text>
</comment>
<accession>A0AAD7P344</accession>
<proteinExistence type="predicted"/>
<protein>
    <recommendedName>
        <fullName evidence="4">LEA domain protein</fullName>
    </recommendedName>
</protein>
<dbReference type="Proteomes" id="UP001215598">
    <property type="component" value="Unassembled WGS sequence"/>
</dbReference>
<dbReference type="AlphaFoldDB" id="A0AAD7P344"/>
<sequence length="117" mass="12299">MFARSIARSSVAHTRAFHFTPAARKTVTEKASEVAQDVNLKVGKKLAGAIETGQGAAQVAKETIGVKAEQGKQKAGEAATVAGQKTNEAAASARETKEDLHASARETKEDLQKKAPK</sequence>
<name>A0AAD7P344_9AGAR</name>
<feature type="compositionally biased region" description="Basic and acidic residues" evidence="1">
    <location>
        <begin position="94"/>
        <end position="117"/>
    </location>
</feature>
<feature type="region of interest" description="Disordered" evidence="1">
    <location>
        <begin position="68"/>
        <end position="117"/>
    </location>
</feature>
<evidence type="ECO:0008006" key="4">
    <source>
        <dbReference type="Google" id="ProtNLM"/>
    </source>
</evidence>
<gene>
    <name evidence="2" type="ORF">B0H16DRAFT_1488225</name>
</gene>
<keyword evidence="3" id="KW-1185">Reference proteome</keyword>